<feature type="transmembrane region" description="Helical" evidence="4">
    <location>
        <begin position="331"/>
        <end position="352"/>
    </location>
</feature>
<evidence type="ECO:0000313" key="6">
    <source>
        <dbReference type="Proteomes" id="UP001347796"/>
    </source>
</evidence>
<protein>
    <submittedName>
        <fullName evidence="5">Uncharacterized protein</fullName>
    </submittedName>
</protein>
<evidence type="ECO:0000313" key="5">
    <source>
        <dbReference type="EMBL" id="KAK6167331.1"/>
    </source>
</evidence>
<dbReference type="Gene3D" id="1.20.1250.20">
    <property type="entry name" value="MFS general substrate transporter like domains"/>
    <property type="match status" value="1"/>
</dbReference>
<dbReference type="AlphaFoldDB" id="A0AAN8GB60"/>
<reference evidence="5 6" key="1">
    <citation type="submission" date="2024-01" db="EMBL/GenBank/DDBJ databases">
        <title>The genome of the rayed Mediterranean limpet Patella caerulea (Linnaeus, 1758).</title>
        <authorList>
            <person name="Anh-Thu Weber A."/>
            <person name="Halstead-Nussloch G."/>
        </authorList>
    </citation>
    <scope>NUCLEOTIDE SEQUENCE [LARGE SCALE GENOMIC DNA]</scope>
    <source>
        <strain evidence="5">AATW-2023a</strain>
        <tissue evidence="5">Whole specimen</tissue>
    </source>
</reference>
<accession>A0AAN8GB60</accession>
<dbReference type="PANTHER" id="PTHR23121:SF9">
    <property type="entry name" value="SODIUM-DEPENDENT GLUCOSE TRANSPORTER 1"/>
    <property type="match status" value="1"/>
</dbReference>
<keyword evidence="2 4" id="KW-1133">Transmembrane helix</keyword>
<feature type="transmembrane region" description="Helical" evidence="4">
    <location>
        <begin position="101"/>
        <end position="123"/>
    </location>
</feature>
<feature type="transmembrane region" description="Helical" evidence="4">
    <location>
        <begin position="304"/>
        <end position="324"/>
    </location>
</feature>
<organism evidence="5 6">
    <name type="scientific">Patella caerulea</name>
    <name type="common">Rayed Mediterranean limpet</name>
    <dbReference type="NCBI Taxonomy" id="87958"/>
    <lineage>
        <taxon>Eukaryota</taxon>
        <taxon>Metazoa</taxon>
        <taxon>Spiralia</taxon>
        <taxon>Lophotrochozoa</taxon>
        <taxon>Mollusca</taxon>
        <taxon>Gastropoda</taxon>
        <taxon>Patellogastropoda</taxon>
        <taxon>Patelloidea</taxon>
        <taxon>Patellidae</taxon>
        <taxon>Patella</taxon>
    </lineage>
</organism>
<evidence type="ECO:0000256" key="1">
    <source>
        <dbReference type="ARBA" id="ARBA00022692"/>
    </source>
</evidence>
<feature type="transmembrane region" description="Helical" evidence="4">
    <location>
        <begin position="49"/>
        <end position="70"/>
    </location>
</feature>
<dbReference type="PANTHER" id="PTHR23121">
    <property type="entry name" value="SODIUM-DEPENDENT GLUCOSE TRANSPORTER 1"/>
    <property type="match status" value="1"/>
</dbReference>
<dbReference type="SUPFAM" id="SSF103473">
    <property type="entry name" value="MFS general substrate transporter"/>
    <property type="match status" value="1"/>
</dbReference>
<feature type="transmembrane region" description="Helical" evidence="4">
    <location>
        <begin position="135"/>
        <end position="156"/>
    </location>
</feature>
<proteinExistence type="predicted"/>
<evidence type="ECO:0000256" key="3">
    <source>
        <dbReference type="ARBA" id="ARBA00023136"/>
    </source>
</evidence>
<keyword evidence="6" id="KW-1185">Reference proteome</keyword>
<evidence type="ECO:0000256" key="4">
    <source>
        <dbReference type="SAM" id="Phobius"/>
    </source>
</evidence>
<feature type="transmembrane region" description="Helical" evidence="4">
    <location>
        <begin position="12"/>
        <end position="37"/>
    </location>
</feature>
<comment type="caution">
    <text evidence="5">The sequence shown here is derived from an EMBL/GenBank/DDBJ whole genome shotgun (WGS) entry which is preliminary data.</text>
</comment>
<keyword evidence="3 4" id="KW-0472">Membrane</keyword>
<feature type="transmembrane region" description="Helical" evidence="4">
    <location>
        <begin position="387"/>
        <end position="410"/>
    </location>
</feature>
<name>A0AAN8GB60_PATCE</name>
<feature type="transmembrane region" description="Helical" evidence="4">
    <location>
        <begin position="358"/>
        <end position="380"/>
    </location>
</feature>
<feature type="transmembrane region" description="Helical" evidence="4">
    <location>
        <begin position="217"/>
        <end position="237"/>
    </location>
</feature>
<dbReference type="EMBL" id="JAZGQO010000018">
    <property type="protein sequence ID" value="KAK6167331.1"/>
    <property type="molecule type" value="Genomic_DNA"/>
</dbReference>
<feature type="transmembrane region" description="Helical" evidence="4">
    <location>
        <begin position="258"/>
        <end position="284"/>
    </location>
</feature>
<dbReference type="InterPro" id="IPR036259">
    <property type="entry name" value="MFS_trans_sf"/>
</dbReference>
<feature type="transmembrane region" description="Helical" evidence="4">
    <location>
        <begin position="422"/>
        <end position="447"/>
    </location>
</feature>
<feature type="transmembrane region" description="Helical" evidence="4">
    <location>
        <begin position="77"/>
        <end position="95"/>
    </location>
</feature>
<dbReference type="Proteomes" id="UP001347796">
    <property type="component" value="Unassembled WGS sequence"/>
</dbReference>
<gene>
    <name evidence="5" type="ORF">SNE40_021389</name>
</gene>
<evidence type="ECO:0000256" key="2">
    <source>
        <dbReference type="ARBA" id="ARBA00022989"/>
    </source>
</evidence>
<sequence length="456" mass="50323">MENEPESYRFRIIQTVWLFYGFFLIGFNNGILGPTLIDLQILVQVEMNLITYIFFVAGAGFIMGILLCFVAERYCSMRLVLAVSIGLGSVVNIVLTLSTNYVYLMILFFLQGCTKGIADYAIMTVCNSLWKDSKGVSFQFVALGGGIASFLAPFIAEPFLAGKHSVSSSQVTVDQPVYTSQRVYNVSSPYGSVICTNYTLTGEPSCYTYGETQIQGAYIIIGMLSAPPAIAFAYYYYLERRKGVIPYEEFNRVSFGTFYKGSFLYLTLLFLFHIPIFGLCLAYGDLLSPFGVKGKLQLNKYKMATMTSLFWGSFLLGRVANLVLSRYLNLFALLLMNFAGLLISVIVLVVVGEKREDVLWFGTTILGVFAATYLPTVLAWSDQFMPVTGSVISTCLVASGIGEILVPFIGGKLFDSEGPGSLMTLMLVTVVYEIAAFVGLVIVGNLIRQKSENRDC</sequence>
<keyword evidence="1 4" id="KW-0812">Transmembrane</keyword>